<dbReference type="EMBL" id="CP065218">
    <property type="protein sequence ID" value="QPL56129.1"/>
    <property type="molecule type" value="Genomic_DNA"/>
</dbReference>
<dbReference type="Gene3D" id="3.40.50.300">
    <property type="entry name" value="P-loop containing nucleotide triphosphate hydrolases"/>
    <property type="match status" value="1"/>
</dbReference>
<organism evidence="2 3">
    <name type="scientific">Vibrio navarrensis</name>
    <dbReference type="NCBI Taxonomy" id="29495"/>
    <lineage>
        <taxon>Bacteria</taxon>
        <taxon>Pseudomonadati</taxon>
        <taxon>Pseudomonadota</taxon>
        <taxon>Gammaproteobacteria</taxon>
        <taxon>Vibrionales</taxon>
        <taxon>Vibrionaceae</taxon>
        <taxon>Vibrio</taxon>
    </lineage>
</organism>
<reference evidence="2 3" key="1">
    <citation type="submission" date="2020-11" db="EMBL/GenBank/DDBJ databases">
        <title>Complete and Circularized Genome Assembly of a human isolate of Vibrio navarrensis biotype pommerensis with MiSeq and MinION Sequence Data.</title>
        <authorList>
            <person name="Schwartz K."/>
            <person name="Borowiak M."/>
            <person name="Deneke C."/>
            <person name="Balau V."/>
            <person name="Metelmann C."/>
            <person name="Strauch E."/>
        </authorList>
    </citation>
    <scope>NUCLEOTIDE SEQUENCE [LARGE SCALE GENOMIC DNA]</scope>
    <source>
        <strain evidence="2 3">20-VB00237</strain>
    </source>
</reference>
<evidence type="ECO:0000259" key="1">
    <source>
        <dbReference type="Pfam" id="PF13175"/>
    </source>
</evidence>
<dbReference type="Pfam" id="PF13175">
    <property type="entry name" value="AAA_15"/>
    <property type="match status" value="1"/>
</dbReference>
<evidence type="ECO:0000313" key="3">
    <source>
        <dbReference type="Proteomes" id="UP000594435"/>
    </source>
</evidence>
<dbReference type="PANTHER" id="PTHR43581">
    <property type="entry name" value="ATP/GTP PHOSPHATASE"/>
    <property type="match status" value="1"/>
</dbReference>
<protein>
    <submittedName>
        <fullName evidence="2">AAA family ATPase</fullName>
    </submittedName>
</protein>
<sequence length="471" mass="52828">MEFYINKLGKIDKATIELKDLTIICGPNSSSKTWLSYSIYHHLTSLRQPRWDPMDFPSASASTFLNEGDTEFSVKSAKFREYLNALVAELINKSNKKIHLTFNSYPDTFRASSITSEVSEDYIDEMISAILEMSYNIGLSGEKLRLMTKEGDEHFYLISDDIVEDNTGEGSDLSITSIVNILLRHIISINIGVMESVLRPFVITSERVGSLVFQKDIDGTTLTIKDKIEELLEATDSHEVEGVLREISSLTFGHRANLAVPVRKNLIAVRNAEKELKKKSYLAIEHKYVSDALLEIVKGKFSVESGNLVFSANDNSHQLPITITSSSIKSLFMIDLYVNSLAQKGDVLLIDEPELNLHPDNQRLMAKVLARIANSGIKVIITTHSDYLIREINNAVMLSHDLPSKSSIMTQHNMIEEDLLKKEQISAYSVNSEGRVTPMDVMASGIDTKIFDEIIINANKLQEELYDELGV</sequence>
<dbReference type="Proteomes" id="UP000594435">
    <property type="component" value="Chromosome 2"/>
</dbReference>
<feature type="domain" description="Endonuclease GajA/Old nuclease/RecF-like AAA" evidence="1">
    <location>
        <begin position="3"/>
        <end position="389"/>
    </location>
</feature>
<dbReference type="InterPro" id="IPR041685">
    <property type="entry name" value="AAA_GajA/Old/RecF-like"/>
</dbReference>
<dbReference type="SUPFAM" id="SSF52540">
    <property type="entry name" value="P-loop containing nucleoside triphosphate hydrolases"/>
    <property type="match status" value="1"/>
</dbReference>
<dbReference type="InterPro" id="IPR027417">
    <property type="entry name" value="P-loop_NTPase"/>
</dbReference>
<name>A0AAJ4IFW5_9VIBR</name>
<proteinExistence type="predicted"/>
<dbReference type="AlphaFoldDB" id="A0AAJ4IFW5"/>
<evidence type="ECO:0000313" key="2">
    <source>
        <dbReference type="EMBL" id="QPL56129.1"/>
    </source>
</evidence>
<dbReference type="PANTHER" id="PTHR43581:SF2">
    <property type="entry name" value="EXCINUCLEASE ATPASE SUBUNIT"/>
    <property type="match status" value="1"/>
</dbReference>
<dbReference type="InterPro" id="IPR051396">
    <property type="entry name" value="Bact_Antivir_Def_Nuclease"/>
</dbReference>
<gene>
    <name evidence="2" type="ORF">I3X05_18690</name>
</gene>
<dbReference type="CDD" id="cd00267">
    <property type="entry name" value="ABC_ATPase"/>
    <property type="match status" value="1"/>
</dbReference>
<accession>A0AAJ4IFW5</accession>
<dbReference type="RefSeq" id="WP_045570404.1">
    <property type="nucleotide sequence ID" value="NZ_CP065218.1"/>
</dbReference>